<sequence length="347" mass="39445">MEYARARIGEGGSNVSVLNERIFNFFVYFERGVARQLGVWFHKRSGSDAEKTDFLRSQITTDLLRARRYDLPRQFTPEQWRAQLRINGAEPLLDPIVAVLNAPRRSFLYCLTPVLDGVPLWDQVSGPGPLRGEDVTDFGREGHMPDYLVEYTDGPVFHFDRLINDDFFDAIRVLFNAGHYVSASKLLMSCIDTLAFVEFGDVRGNFADWLSRYCDLSLVGLTPEELWEYRNAVLHMTSLDSRRVIKGEVARIAPYIAERGTKPPLKGDTEKPFNLLDLIDAIALGICSWGASFNSSPEKVVDFIARYDVTISDKRLAWIARPRCGTRSGHLPHHLQWSEGARGDTRR</sequence>
<evidence type="ECO:0000313" key="1">
    <source>
        <dbReference type="EMBL" id="SIS51768.1"/>
    </source>
</evidence>
<reference evidence="2" key="1">
    <citation type="submission" date="2017-01" db="EMBL/GenBank/DDBJ databases">
        <authorList>
            <person name="Varghese N."/>
            <person name="Submissions S."/>
        </authorList>
    </citation>
    <scope>NUCLEOTIDE SEQUENCE [LARGE SCALE GENOMIC DNA]</scope>
    <source>
        <strain evidence="2">DSM 19945</strain>
    </source>
</reference>
<dbReference type="EMBL" id="FTOG01000002">
    <property type="protein sequence ID" value="SIS51768.1"/>
    <property type="molecule type" value="Genomic_DNA"/>
</dbReference>
<keyword evidence="2" id="KW-1185">Reference proteome</keyword>
<organism evidence="1 2">
    <name type="scientific">Rhodobacter aestuarii</name>
    <dbReference type="NCBI Taxonomy" id="453582"/>
    <lineage>
        <taxon>Bacteria</taxon>
        <taxon>Pseudomonadati</taxon>
        <taxon>Pseudomonadota</taxon>
        <taxon>Alphaproteobacteria</taxon>
        <taxon>Rhodobacterales</taxon>
        <taxon>Rhodobacter group</taxon>
        <taxon>Rhodobacter</taxon>
    </lineage>
</organism>
<gene>
    <name evidence="1" type="ORF">SAMN05421580_10280</name>
</gene>
<dbReference type="AlphaFoldDB" id="A0A1N7JQY9"/>
<proteinExistence type="predicted"/>
<protein>
    <submittedName>
        <fullName evidence="1">Uncharacterized protein</fullName>
    </submittedName>
</protein>
<dbReference type="Proteomes" id="UP000186221">
    <property type="component" value="Unassembled WGS sequence"/>
</dbReference>
<evidence type="ECO:0000313" key="2">
    <source>
        <dbReference type="Proteomes" id="UP000186221"/>
    </source>
</evidence>
<name>A0A1N7JQY9_9RHOB</name>
<accession>A0A1N7JQY9</accession>
<dbReference type="STRING" id="453582.SAMN05421580_10280"/>